<organism evidence="3 4">
    <name type="scientific">Tatumella punctata</name>
    <dbReference type="NCBI Taxonomy" id="399969"/>
    <lineage>
        <taxon>Bacteria</taxon>
        <taxon>Pseudomonadati</taxon>
        <taxon>Pseudomonadota</taxon>
        <taxon>Gammaproteobacteria</taxon>
        <taxon>Enterobacterales</taxon>
        <taxon>Erwiniaceae</taxon>
        <taxon>Tatumella</taxon>
    </lineage>
</organism>
<dbReference type="PANTHER" id="PTHR42954">
    <property type="entry name" value="FE(2+) TRANSPORT PROTEIN A"/>
    <property type="match status" value="1"/>
</dbReference>
<evidence type="ECO:0000313" key="3">
    <source>
        <dbReference type="EMBL" id="MFC6362914.1"/>
    </source>
</evidence>
<dbReference type="RefSeq" id="WP_212708844.1">
    <property type="nucleotide sequence ID" value="NZ_BAAAFW010000008.1"/>
</dbReference>
<reference evidence="4" key="1">
    <citation type="journal article" date="2019" name="Int. J. Syst. Evol. Microbiol.">
        <title>The Global Catalogue of Microorganisms (GCM) 10K type strain sequencing project: providing services to taxonomists for standard genome sequencing and annotation.</title>
        <authorList>
            <consortium name="The Broad Institute Genomics Platform"/>
            <consortium name="The Broad Institute Genome Sequencing Center for Infectious Disease"/>
            <person name="Wu L."/>
            <person name="Ma J."/>
        </authorList>
    </citation>
    <scope>NUCLEOTIDE SEQUENCE [LARGE SCALE GENOMIC DNA]</scope>
    <source>
        <strain evidence="4">CGMCC 4.1530</strain>
    </source>
</reference>
<keyword evidence="4" id="KW-1185">Reference proteome</keyword>
<dbReference type="EMBL" id="JBHSUC010000017">
    <property type="protein sequence ID" value="MFC6362914.1"/>
    <property type="molecule type" value="Genomic_DNA"/>
</dbReference>
<sequence>MTVTAGHRYLIRAINPQTPPAFRQRLLSLGLLPGTDFQVVRVAPLGDPLEIHTRTMNLMLRRRDLRSLSLERLPATGGGDQR</sequence>
<gene>
    <name evidence="3" type="ORF">ACFP73_12555</name>
</gene>
<evidence type="ECO:0000256" key="1">
    <source>
        <dbReference type="ARBA" id="ARBA00023004"/>
    </source>
</evidence>
<dbReference type="InterPro" id="IPR008988">
    <property type="entry name" value="Transcriptional_repressor_C"/>
</dbReference>
<dbReference type="InterPro" id="IPR007167">
    <property type="entry name" value="Fe-transptr_FeoA-like"/>
</dbReference>
<keyword evidence="1" id="KW-0408">Iron</keyword>
<evidence type="ECO:0000313" key="4">
    <source>
        <dbReference type="Proteomes" id="UP001596215"/>
    </source>
</evidence>
<protein>
    <submittedName>
        <fullName evidence="3">FeoA domain-containing protein</fullName>
    </submittedName>
</protein>
<dbReference type="SUPFAM" id="SSF50037">
    <property type="entry name" value="C-terminal domain of transcriptional repressors"/>
    <property type="match status" value="1"/>
</dbReference>
<name>A0ABW1VQ05_9GAMM</name>
<evidence type="ECO:0000259" key="2">
    <source>
        <dbReference type="SMART" id="SM00899"/>
    </source>
</evidence>
<dbReference type="SMART" id="SM00899">
    <property type="entry name" value="FeoA"/>
    <property type="match status" value="1"/>
</dbReference>
<accession>A0ABW1VQ05</accession>
<feature type="domain" description="Ferrous iron transporter FeoA-like" evidence="2">
    <location>
        <begin position="1"/>
        <end position="72"/>
    </location>
</feature>
<dbReference type="Gene3D" id="2.30.30.90">
    <property type="match status" value="1"/>
</dbReference>
<comment type="caution">
    <text evidence="3">The sequence shown here is derived from an EMBL/GenBank/DDBJ whole genome shotgun (WGS) entry which is preliminary data.</text>
</comment>
<dbReference type="PANTHER" id="PTHR42954:SF2">
    <property type="entry name" value="FE(2+) TRANSPORT PROTEIN A"/>
    <property type="match status" value="1"/>
</dbReference>
<dbReference type="InterPro" id="IPR038157">
    <property type="entry name" value="FeoA_core_dom"/>
</dbReference>
<dbReference type="Pfam" id="PF04023">
    <property type="entry name" value="FeoA"/>
    <property type="match status" value="1"/>
</dbReference>
<proteinExistence type="predicted"/>
<dbReference type="Proteomes" id="UP001596215">
    <property type="component" value="Unassembled WGS sequence"/>
</dbReference>
<dbReference type="InterPro" id="IPR052713">
    <property type="entry name" value="FeoA"/>
</dbReference>